<organism evidence="1 2">
    <name type="scientific">Lysobacter korlensis</name>
    <dbReference type="NCBI Taxonomy" id="553636"/>
    <lineage>
        <taxon>Bacteria</taxon>
        <taxon>Pseudomonadati</taxon>
        <taxon>Pseudomonadota</taxon>
        <taxon>Gammaproteobacteria</taxon>
        <taxon>Lysobacterales</taxon>
        <taxon>Lysobacteraceae</taxon>
        <taxon>Lysobacter</taxon>
    </lineage>
</organism>
<dbReference type="Pfam" id="PF13589">
    <property type="entry name" value="HATPase_c_3"/>
    <property type="match status" value="1"/>
</dbReference>
<dbReference type="SUPFAM" id="SSF55874">
    <property type="entry name" value="ATPase domain of HSP90 chaperone/DNA topoisomerase II/histidine kinase"/>
    <property type="match status" value="1"/>
</dbReference>
<keyword evidence="1" id="KW-0067">ATP-binding</keyword>
<evidence type="ECO:0000313" key="2">
    <source>
        <dbReference type="Proteomes" id="UP001589896"/>
    </source>
</evidence>
<reference evidence="1 2" key="1">
    <citation type="submission" date="2024-09" db="EMBL/GenBank/DDBJ databases">
        <authorList>
            <person name="Sun Q."/>
            <person name="Mori K."/>
        </authorList>
    </citation>
    <scope>NUCLEOTIDE SEQUENCE [LARGE SCALE GENOMIC DNA]</scope>
    <source>
        <strain evidence="1 2">KCTC 23076</strain>
    </source>
</reference>
<dbReference type="InterPro" id="IPR036890">
    <property type="entry name" value="HATPase_C_sf"/>
</dbReference>
<sequence>MTTMTRRISVTVAHDHLLQLVKSPKTGIFELVWNALDADAKRVEISFRRNSTGSLESLVIVDDGTGITEERAESQFEKLGDSWKARAHVSDGGRKLHGERGRGRWAAYGLGTTAVWDSIAERVTGDMRRVRILGDKSDLRTFEVDADQAGADQRSGTTVIVSNPTDAAVKYFESSAPFTDLSIEYAAYIEHYGVAISFDGEEIRPKTLQERSEIVVLTVPEATPPTAQLRIVEWKIDVPRKLYLCDPSGVVLYDMRAGIQAPSFNFTGYLQWENFRDHESLLILEQGAPTPGASH</sequence>
<dbReference type="Proteomes" id="UP001589896">
    <property type="component" value="Unassembled WGS sequence"/>
</dbReference>
<keyword evidence="2" id="KW-1185">Reference proteome</keyword>
<comment type="caution">
    <text evidence="1">The sequence shown here is derived from an EMBL/GenBank/DDBJ whole genome shotgun (WGS) entry which is preliminary data.</text>
</comment>
<dbReference type="GO" id="GO:0005524">
    <property type="term" value="F:ATP binding"/>
    <property type="evidence" value="ECO:0007669"/>
    <property type="project" value="UniProtKB-KW"/>
</dbReference>
<dbReference type="EMBL" id="JBHLTG010000002">
    <property type="protein sequence ID" value="MFC0678291.1"/>
    <property type="molecule type" value="Genomic_DNA"/>
</dbReference>
<dbReference type="RefSeq" id="WP_386668007.1">
    <property type="nucleotide sequence ID" value="NZ_JBHLTG010000002.1"/>
</dbReference>
<name>A0ABV6RMT3_9GAMM</name>
<protein>
    <submittedName>
        <fullName evidence="1">ATP-binding protein</fullName>
    </submittedName>
</protein>
<accession>A0ABV6RMT3</accession>
<dbReference type="Gene3D" id="3.30.565.10">
    <property type="entry name" value="Histidine kinase-like ATPase, C-terminal domain"/>
    <property type="match status" value="1"/>
</dbReference>
<evidence type="ECO:0000313" key="1">
    <source>
        <dbReference type="EMBL" id="MFC0678291.1"/>
    </source>
</evidence>
<gene>
    <name evidence="1" type="ORF">ACFFGH_10610</name>
</gene>
<keyword evidence="1" id="KW-0547">Nucleotide-binding</keyword>
<proteinExistence type="predicted"/>